<proteinExistence type="inferred from homology"/>
<dbReference type="Proteomes" id="UP000653454">
    <property type="component" value="Unassembled WGS sequence"/>
</dbReference>
<evidence type="ECO:0000256" key="3">
    <source>
        <dbReference type="ARBA" id="ARBA00022692"/>
    </source>
</evidence>
<dbReference type="GO" id="GO:0016020">
    <property type="term" value="C:membrane"/>
    <property type="evidence" value="ECO:0007669"/>
    <property type="project" value="UniProtKB-SubCell"/>
</dbReference>
<organism evidence="7 8">
    <name type="scientific">Plutella xylostella</name>
    <name type="common">Diamondback moth</name>
    <name type="synonym">Plutella maculipennis</name>
    <dbReference type="NCBI Taxonomy" id="51655"/>
    <lineage>
        <taxon>Eukaryota</taxon>
        <taxon>Metazoa</taxon>
        <taxon>Ecdysozoa</taxon>
        <taxon>Arthropoda</taxon>
        <taxon>Hexapoda</taxon>
        <taxon>Insecta</taxon>
        <taxon>Pterygota</taxon>
        <taxon>Neoptera</taxon>
        <taxon>Endopterygota</taxon>
        <taxon>Lepidoptera</taxon>
        <taxon>Glossata</taxon>
        <taxon>Ditrysia</taxon>
        <taxon>Yponomeutoidea</taxon>
        <taxon>Plutellidae</taxon>
        <taxon>Plutella</taxon>
    </lineage>
</organism>
<evidence type="ECO:0000313" key="7">
    <source>
        <dbReference type="EMBL" id="CAG9132851.1"/>
    </source>
</evidence>
<reference evidence="7" key="1">
    <citation type="submission" date="2020-11" db="EMBL/GenBank/DDBJ databases">
        <authorList>
            <person name="Whiteford S."/>
        </authorList>
    </citation>
    <scope>NUCLEOTIDE SEQUENCE</scope>
</reference>
<dbReference type="InterPro" id="IPR002549">
    <property type="entry name" value="AI-2E-like"/>
</dbReference>
<comment type="similarity">
    <text evidence="2">Belongs to the autoinducer-2 exporter (AI-2E) (TC 2.A.86) family.</text>
</comment>
<keyword evidence="5 6" id="KW-0472">Membrane</keyword>
<name>A0A8S4FZA2_PLUXY</name>
<evidence type="ECO:0000256" key="1">
    <source>
        <dbReference type="ARBA" id="ARBA00004141"/>
    </source>
</evidence>
<evidence type="ECO:0000256" key="2">
    <source>
        <dbReference type="ARBA" id="ARBA00009773"/>
    </source>
</evidence>
<feature type="transmembrane region" description="Helical" evidence="6">
    <location>
        <begin position="38"/>
        <end position="57"/>
    </location>
</feature>
<feature type="transmembrane region" description="Helical" evidence="6">
    <location>
        <begin position="64"/>
        <end position="80"/>
    </location>
</feature>
<evidence type="ECO:0000256" key="4">
    <source>
        <dbReference type="ARBA" id="ARBA00022989"/>
    </source>
</evidence>
<keyword evidence="4 6" id="KW-1133">Transmembrane helix</keyword>
<accession>A0A8S4FZA2</accession>
<evidence type="ECO:0000256" key="5">
    <source>
        <dbReference type="ARBA" id="ARBA00023136"/>
    </source>
</evidence>
<comment type="caution">
    <text evidence="7">The sequence shown here is derived from an EMBL/GenBank/DDBJ whole genome shotgun (WGS) entry which is preliminary data.</text>
</comment>
<dbReference type="PANTHER" id="PTHR21716:SF4">
    <property type="entry name" value="TRANSMEMBRANE PROTEIN 245"/>
    <property type="match status" value="1"/>
</dbReference>
<keyword evidence="3 6" id="KW-0812">Transmembrane</keyword>
<feature type="transmembrane region" description="Helical" evidence="6">
    <location>
        <begin position="86"/>
        <end position="106"/>
    </location>
</feature>
<evidence type="ECO:0000256" key="6">
    <source>
        <dbReference type="SAM" id="Phobius"/>
    </source>
</evidence>
<dbReference type="AlphaFoldDB" id="A0A8S4FZA2"/>
<comment type="subcellular location">
    <subcellularLocation>
        <location evidence="1">Membrane</location>
        <topology evidence="1">Multi-pass membrane protein</topology>
    </subcellularLocation>
</comment>
<dbReference type="PANTHER" id="PTHR21716">
    <property type="entry name" value="TRANSMEMBRANE PROTEIN"/>
    <property type="match status" value="1"/>
</dbReference>
<keyword evidence="8" id="KW-1185">Reference proteome</keyword>
<sequence>MTEYILAAVLGAAPFLGPYLAGLPAGVDVWLQGRPVAALLLVISQAAPIAFLDAAVYKEIKDGGHPYVTGLAIAGGIFYLGPEGAILGPLLLCCLMVVLNLSSAFLRDTPSEERAALHSRVR</sequence>
<protein>
    <submittedName>
        <fullName evidence="7">(diamondback moth) hypothetical protein</fullName>
    </submittedName>
</protein>
<evidence type="ECO:0000313" key="8">
    <source>
        <dbReference type="Proteomes" id="UP000653454"/>
    </source>
</evidence>
<dbReference type="EMBL" id="CAJHNJ030000054">
    <property type="protein sequence ID" value="CAG9132851.1"/>
    <property type="molecule type" value="Genomic_DNA"/>
</dbReference>
<gene>
    <name evidence="7" type="ORF">PLXY2_LOCUS11119</name>
</gene>